<reference evidence="2 3" key="1">
    <citation type="journal article" date="2012" name="Plant Cell">
        <title>Genome comparison of barley and maize smut fungi reveals targeted loss of RNA silencing components and species-specific presence of transposable elements.</title>
        <authorList>
            <person name="Laurie J.D."/>
            <person name="Ali S."/>
            <person name="Linning R."/>
            <person name="Mannhaupt G."/>
            <person name="Wong P."/>
            <person name="Gueldener U."/>
            <person name="Muensterkoetter M."/>
            <person name="Moore R."/>
            <person name="Kahmann R."/>
            <person name="Bakkeren G."/>
            <person name="Schirawski J."/>
        </authorList>
    </citation>
    <scope>NUCLEOTIDE SEQUENCE [LARGE SCALE GENOMIC DNA]</scope>
    <source>
        <strain evidence="3">Uh4875-4</strain>
    </source>
</reference>
<dbReference type="HOGENOM" id="CLU_042444_0_0_1"/>
<protein>
    <submittedName>
        <fullName evidence="2">Uncharacterized protein</fullName>
    </submittedName>
</protein>
<evidence type="ECO:0000313" key="3">
    <source>
        <dbReference type="Proteomes" id="UP000006174"/>
    </source>
</evidence>
<sequence>MVNTSSNITPCYVTCVQGGSLLPPLNNLDCPEVSPYQQMSSRTSFSSSSPPTSFAPNMPEADTLQPGSMHTATSTTAGDDSNTPAWVQMLLEQQAHAHCAMEECNNHPYTHDDHSYACKVQTRVVPQLLIKDRTLKPEEIAIFNLGARDNVKVFCHHIQDIAAFKSQAAVCKTLPQCLHSTATDWYTNLGNVEHAQLHVSTDAWQHLLHDHFGMSITKAHSALSSLCYDLAGDYHTYHKHKIHLACIARITIPEQIIQSLFAGLPFDMRNALASSLEGKKAGDLNVFYCCCLPPPHPCQHCNGSHWDADCTKASKPLVRFNPAVAAHHVDATGYEDSDYAALEYHYLEASQAGQPGDLDVDDVLGMTYSPEASSDDSFGSN</sequence>
<name>I2FTM9_USTHO</name>
<dbReference type="eggNOG" id="ENOG502SW38">
    <property type="taxonomic scope" value="Eukaryota"/>
</dbReference>
<comment type="caution">
    <text evidence="2">The sequence shown here is derived from an EMBL/GenBank/DDBJ whole genome shotgun (WGS) entry which is preliminary data.</text>
</comment>
<gene>
    <name evidence="2" type="ORF">UHOR_07857</name>
</gene>
<feature type="compositionally biased region" description="Low complexity" evidence="1">
    <location>
        <begin position="40"/>
        <end position="54"/>
    </location>
</feature>
<feature type="compositionally biased region" description="Polar residues" evidence="1">
    <location>
        <begin position="65"/>
        <end position="80"/>
    </location>
</feature>
<dbReference type="Proteomes" id="UP000006174">
    <property type="component" value="Unassembled WGS sequence"/>
</dbReference>
<dbReference type="EMBL" id="CAGI01000153">
    <property type="protein sequence ID" value="CCF50272.1"/>
    <property type="molecule type" value="Genomic_DNA"/>
</dbReference>
<accession>I2FTM9</accession>
<organism evidence="2 3">
    <name type="scientific">Ustilago hordei</name>
    <name type="common">Barley covered smut fungus</name>
    <dbReference type="NCBI Taxonomy" id="120017"/>
    <lineage>
        <taxon>Eukaryota</taxon>
        <taxon>Fungi</taxon>
        <taxon>Dikarya</taxon>
        <taxon>Basidiomycota</taxon>
        <taxon>Ustilaginomycotina</taxon>
        <taxon>Ustilaginomycetes</taxon>
        <taxon>Ustilaginales</taxon>
        <taxon>Ustilaginaceae</taxon>
        <taxon>Ustilago</taxon>
    </lineage>
</organism>
<evidence type="ECO:0000313" key="2">
    <source>
        <dbReference type="EMBL" id="CCF50272.1"/>
    </source>
</evidence>
<proteinExistence type="predicted"/>
<feature type="region of interest" description="Disordered" evidence="1">
    <location>
        <begin position="39"/>
        <end position="80"/>
    </location>
</feature>
<dbReference type="AlphaFoldDB" id="I2FTM9"/>
<evidence type="ECO:0000256" key="1">
    <source>
        <dbReference type="SAM" id="MobiDB-lite"/>
    </source>
</evidence>
<keyword evidence="3" id="KW-1185">Reference proteome</keyword>